<dbReference type="Proteomes" id="UP000509346">
    <property type="component" value="Chromosome"/>
</dbReference>
<accession>A0A7D5P9I3</accession>
<evidence type="ECO:0000313" key="2">
    <source>
        <dbReference type="EMBL" id="QLH84103.1"/>
    </source>
</evidence>
<dbReference type="RefSeq" id="WP_179919199.1">
    <property type="nucleotide sequence ID" value="NZ_CP058909.1"/>
</dbReference>
<dbReference type="Pfam" id="PF10263">
    <property type="entry name" value="SprT-like"/>
    <property type="match status" value="1"/>
</dbReference>
<dbReference type="EMBL" id="CP058909">
    <property type="protein sequence ID" value="QLH84103.1"/>
    <property type="molecule type" value="Genomic_DNA"/>
</dbReference>
<dbReference type="GeneID" id="56085277"/>
<proteinExistence type="predicted"/>
<dbReference type="InterPro" id="IPR006640">
    <property type="entry name" value="SprT-like_domain"/>
</dbReference>
<sequence>MTAPSYDDIETHDDLVAWSREYCKEVRRERLVDVRFDLVEWEVSTRAKRRAAALKRPKIPAAAVGAPIDWETAEAAGGRVADGRPFPATISLTWDAFEAFDRAAWESTLRHELVHLEQYQRCGTTGHGRAFKERARELDTEVHCETFSEAKYVLRCAVCDALVARRYRDCKLVRRAEEYRSSCCDAALTVD</sequence>
<dbReference type="AlphaFoldDB" id="A0A7D5P9I3"/>
<evidence type="ECO:0000313" key="3">
    <source>
        <dbReference type="Proteomes" id="UP000509346"/>
    </source>
</evidence>
<dbReference type="GO" id="GO:0006950">
    <property type="term" value="P:response to stress"/>
    <property type="evidence" value="ECO:0007669"/>
    <property type="project" value="UniProtKB-ARBA"/>
</dbReference>
<feature type="domain" description="SprT-like" evidence="1">
    <location>
        <begin position="38"/>
        <end position="141"/>
    </location>
</feature>
<reference evidence="2 3" key="1">
    <citation type="submission" date="2020-07" db="EMBL/GenBank/DDBJ databases">
        <title>Halosimplex litoreum sp. nov. and Halosimplex rubrum sp. nov., isolated from different salt environments.</title>
        <authorList>
            <person name="Cui H."/>
        </authorList>
    </citation>
    <scope>NUCLEOTIDE SEQUENCE [LARGE SCALE GENOMIC DNA]</scope>
    <source>
        <strain evidence="2 3">R2</strain>
    </source>
</reference>
<dbReference type="KEGG" id="hpel:HZS54_21770"/>
<gene>
    <name evidence="2" type="ORF">HZS54_21770</name>
</gene>
<dbReference type="OrthoDB" id="350006at2157"/>
<protein>
    <submittedName>
        <fullName evidence="2">SprT-like domain-containing protein</fullName>
    </submittedName>
</protein>
<evidence type="ECO:0000259" key="1">
    <source>
        <dbReference type="Pfam" id="PF10263"/>
    </source>
</evidence>
<name>A0A7D5P9I3_9EURY</name>
<keyword evidence="3" id="KW-1185">Reference proteome</keyword>
<organism evidence="2 3">
    <name type="scientific">Halosimplex pelagicum</name>
    <dbReference type="NCBI Taxonomy" id="869886"/>
    <lineage>
        <taxon>Archaea</taxon>
        <taxon>Methanobacteriati</taxon>
        <taxon>Methanobacteriota</taxon>
        <taxon>Stenosarchaea group</taxon>
        <taxon>Halobacteria</taxon>
        <taxon>Halobacteriales</taxon>
        <taxon>Haloarculaceae</taxon>
        <taxon>Halosimplex</taxon>
    </lineage>
</organism>